<keyword evidence="4" id="KW-1185">Reference proteome</keyword>
<gene>
    <name evidence="3" type="ORF">DHEL01_v204054</name>
</gene>
<comment type="caution">
    <text evidence="3">The sequence shown here is derived from an EMBL/GenBank/DDBJ whole genome shotgun (WGS) entry which is preliminary data.</text>
</comment>
<dbReference type="AlphaFoldDB" id="A0A2P5I512"/>
<dbReference type="STRING" id="158607.A0A2P5I512"/>
<keyword evidence="2" id="KW-1133">Transmembrane helix</keyword>
<evidence type="ECO:0000313" key="4">
    <source>
        <dbReference type="Proteomes" id="UP000094444"/>
    </source>
</evidence>
<accession>A0A2P5I512</accession>
<reference evidence="3" key="1">
    <citation type="submission" date="2017-09" db="EMBL/GenBank/DDBJ databases">
        <title>Polyketide synthases of a Diaporthe helianthi virulent isolate.</title>
        <authorList>
            <person name="Baroncelli R."/>
        </authorList>
    </citation>
    <scope>NUCLEOTIDE SEQUENCE [LARGE SCALE GENOMIC DNA]</scope>
    <source>
        <strain evidence="3">7/96</strain>
    </source>
</reference>
<dbReference type="InParanoid" id="A0A2P5I512"/>
<protein>
    <submittedName>
        <fullName evidence="3">Uncharacterized protein</fullName>
    </submittedName>
</protein>
<dbReference type="Proteomes" id="UP000094444">
    <property type="component" value="Unassembled WGS sequence"/>
</dbReference>
<dbReference type="EMBL" id="MAVT02000260">
    <property type="protein sequence ID" value="POS77554.1"/>
    <property type="molecule type" value="Genomic_DNA"/>
</dbReference>
<keyword evidence="2" id="KW-0812">Transmembrane</keyword>
<proteinExistence type="predicted"/>
<dbReference type="OrthoDB" id="5231377at2759"/>
<name>A0A2P5I512_DIAHE</name>
<feature type="coiled-coil region" evidence="1">
    <location>
        <begin position="175"/>
        <end position="209"/>
    </location>
</feature>
<evidence type="ECO:0000256" key="1">
    <source>
        <dbReference type="SAM" id="Coils"/>
    </source>
</evidence>
<keyword evidence="1" id="KW-0175">Coiled coil</keyword>
<keyword evidence="2" id="KW-0472">Membrane</keyword>
<evidence type="ECO:0000256" key="2">
    <source>
        <dbReference type="SAM" id="Phobius"/>
    </source>
</evidence>
<feature type="transmembrane region" description="Helical" evidence="2">
    <location>
        <begin position="7"/>
        <end position="26"/>
    </location>
</feature>
<feature type="transmembrane region" description="Helical" evidence="2">
    <location>
        <begin position="32"/>
        <end position="53"/>
    </location>
</feature>
<evidence type="ECO:0000313" key="3">
    <source>
        <dbReference type="EMBL" id="POS77554.1"/>
    </source>
</evidence>
<organism evidence="3 4">
    <name type="scientific">Diaporthe helianthi</name>
    <dbReference type="NCBI Taxonomy" id="158607"/>
    <lineage>
        <taxon>Eukaryota</taxon>
        <taxon>Fungi</taxon>
        <taxon>Dikarya</taxon>
        <taxon>Ascomycota</taxon>
        <taxon>Pezizomycotina</taxon>
        <taxon>Sordariomycetes</taxon>
        <taxon>Sordariomycetidae</taxon>
        <taxon>Diaporthales</taxon>
        <taxon>Diaporthaceae</taxon>
        <taxon>Diaporthe</taxon>
    </lineage>
</organism>
<sequence length="312" mass="36040">MDLLCDLIGKLIACFDMACMLIYYAYATIIYGAGAAIFILCGCAICGLFRSIAGRVPVKRWMDGRLQDEFVRKVRNAGFEELNMRARLINAGEDVKMRNWDNSRVLNQLCDAEDFIMGKVKYYTPQFSTHRFDVHPVIPGMFIPPHPTPAAPSSYAFVRWWFCEDLEFHRLECSIAGFSVQLEENRRRLRALNQENESLKLELDQALEWKRRVRHKPSLPNYKQMYYNFDAALETMRTLRHGHPRHQFNGEFSGAHEVARSYPEWLVPPPKPLRWWEWGLLAPGQLPSRTTSLSISLGRLVCAQQSPDPLSP</sequence>